<sequence length="173" mass="17747">MSESSSRERSRSQVIVDPEPPHAPAAAPSAPAGAQPDGSRALDSLSTGELIRRLSEQLSTLVRDELALARVEIMDKAGHAGKGAGLFGGAGVISLYGVFGILTGCVLLLAQVMPAWAAAMVIGALLLAIGGLMAITGRAQVKQATPPLPEAAVDGVHRDLGAVAAAVERRRQR</sequence>
<feature type="compositionally biased region" description="Low complexity" evidence="1">
    <location>
        <begin position="24"/>
        <end position="36"/>
    </location>
</feature>
<keyword evidence="4" id="KW-1185">Reference proteome</keyword>
<evidence type="ECO:0000313" key="4">
    <source>
        <dbReference type="Proteomes" id="UP001501570"/>
    </source>
</evidence>
<dbReference type="RefSeq" id="WP_345631263.1">
    <property type="nucleotide sequence ID" value="NZ_BAABJQ010000010.1"/>
</dbReference>
<reference evidence="4" key="1">
    <citation type="journal article" date="2019" name="Int. J. Syst. Evol. Microbiol.">
        <title>The Global Catalogue of Microorganisms (GCM) 10K type strain sequencing project: providing services to taxonomists for standard genome sequencing and annotation.</title>
        <authorList>
            <consortium name="The Broad Institute Genomics Platform"/>
            <consortium name="The Broad Institute Genome Sequencing Center for Infectious Disease"/>
            <person name="Wu L."/>
            <person name="Ma J."/>
        </authorList>
    </citation>
    <scope>NUCLEOTIDE SEQUENCE [LARGE SCALE GENOMIC DNA]</scope>
    <source>
        <strain evidence="4">JCM 18304</strain>
    </source>
</reference>
<evidence type="ECO:0000256" key="1">
    <source>
        <dbReference type="SAM" id="MobiDB-lite"/>
    </source>
</evidence>
<evidence type="ECO:0008006" key="5">
    <source>
        <dbReference type="Google" id="ProtNLM"/>
    </source>
</evidence>
<proteinExistence type="predicted"/>
<feature type="transmembrane region" description="Helical" evidence="2">
    <location>
        <begin position="115"/>
        <end position="135"/>
    </location>
</feature>
<dbReference type="Proteomes" id="UP001501570">
    <property type="component" value="Unassembled WGS sequence"/>
</dbReference>
<keyword evidence="2" id="KW-1133">Transmembrane helix</keyword>
<keyword evidence="2" id="KW-0812">Transmembrane</keyword>
<keyword evidence="2" id="KW-0472">Membrane</keyword>
<feature type="transmembrane region" description="Helical" evidence="2">
    <location>
        <begin position="84"/>
        <end position="109"/>
    </location>
</feature>
<dbReference type="Pfam" id="PF07332">
    <property type="entry name" value="Phage_holin_3_6"/>
    <property type="match status" value="1"/>
</dbReference>
<gene>
    <name evidence="3" type="ORF">GCM10023322_37850</name>
</gene>
<accession>A0ABP9RVM0</accession>
<comment type="caution">
    <text evidence="3">The sequence shown here is derived from an EMBL/GenBank/DDBJ whole genome shotgun (WGS) entry which is preliminary data.</text>
</comment>
<feature type="compositionally biased region" description="Basic and acidic residues" evidence="1">
    <location>
        <begin position="1"/>
        <end position="11"/>
    </location>
</feature>
<protein>
    <recommendedName>
        <fullName evidence="5">Phage holin family protein</fullName>
    </recommendedName>
</protein>
<organism evidence="3 4">
    <name type="scientific">Rugosimonospora acidiphila</name>
    <dbReference type="NCBI Taxonomy" id="556531"/>
    <lineage>
        <taxon>Bacteria</taxon>
        <taxon>Bacillati</taxon>
        <taxon>Actinomycetota</taxon>
        <taxon>Actinomycetes</taxon>
        <taxon>Micromonosporales</taxon>
        <taxon>Micromonosporaceae</taxon>
        <taxon>Rugosimonospora</taxon>
    </lineage>
</organism>
<dbReference type="InterPro" id="IPR009937">
    <property type="entry name" value="Phage_holin_3_6"/>
</dbReference>
<evidence type="ECO:0000256" key="2">
    <source>
        <dbReference type="SAM" id="Phobius"/>
    </source>
</evidence>
<evidence type="ECO:0000313" key="3">
    <source>
        <dbReference type="EMBL" id="GAA5188074.1"/>
    </source>
</evidence>
<feature type="region of interest" description="Disordered" evidence="1">
    <location>
        <begin position="1"/>
        <end position="41"/>
    </location>
</feature>
<name>A0ABP9RVM0_9ACTN</name>
<dbReference type="EMBL" id="BAABJQ010000010">
    <property type="protein sequence ID" value="GAA5188074.1"/>
    <property type="molecule type" value="Genomic_DNA"/>
</dbReference>